<evidence type="ECO:0000313" key="2">
    <source>
        <dbReference type="Proteomes" id="UP000805704"/>
    </source>
</evidence>
<protein>
    <submittedName>
        <fullName evidence="1">Uncharacterized protein</fullName>
    </submittedName>
</protein>
<dbReference type="EMBL" id="CM024794">
    <property type="protein sequence ID" value="KAG8002106.1"/>
    <property type="molecule type" value="Genomic_DNA"/>
</dbReference>
<gene>
    <name evidence="1" type="ORF">GBF38_012462</name>
</gene>
<name>A0ACB7EMN0_NIBAL</name>
<comment type="caution">
    <text evidence="1">The sequence shown here is derived from an EMBL/GenBank/DDBJ whole genome shotgun (WGS) entry which is preliminary data.</text>
</comment>
<evidence type="ECO:0000313" key="1">
    <source>
        <dbReference type="EMBL" id="KAG8002106.1"/>
    </source>
</evidence>
<accession>A0ACB7EMN0</accession>
<dbReference type="Proteomes" id="UP000805704">
    <property type="component" value="Chromosome 6"/>
</dbReference>
<keyword evidence="2" id="KW-1185">Reference proteome</keyword>
<sequence>MDVEMLILEVQNQPIIYDTAHPFYKDTNIKDAAWNDIAGAMGVDVDLCKTKWRRLEDSFVKSQEKESASGSAGESQKDWIYKKIMSFLLPHLHPRSSLGTVVAEERLSSPESACGSDRPSTASVQRSGSPSPSQSTAQTQSVLGPLTSGERDRPYRSRSPRGARTDPRGSQRQRTTDVEERLLSILQEPTPKPVSDLDECYYFAMSIVPQLHRMDRDKRHQAKVGILKLLYNIESGSTQQSPQQTYLQPQPRPGPFRPFSHPTTVGPFTQMLASEDDAEVGEASTHYTDL</sequence>
<proteinExistence type="predicted"/>
<reference evidence="1" key="1">
    <citation type="submission" date="2020-04" db="EMBL/GenBank/DDBJ databases">
        <title>A chromosome-scale assembly and high-density genetic map of the yellow drum (Nibea albiflora) genome.</title>
        <authorList>
            <person name="Xu D."/>
            <person name="Zhang W."/>
            <person name="Chen R."/>
            <person name="Tan P."/>
            <person name="Wang L."/>
            <person name="Song H."/>
            <person name="Tian L."/>
            <person name="Zhu Q."/>
            <person name="Wang B."/>
        </authorList>
    </citation>
    <scope>NUCLEOTIDE SEQUENCE</scope>
    <source>
        <strain evidence="1">ZJHYS-2018</strain>
    </source>
</reference>
<organism evidence="1 2">
    <name type="scientific">Nibea albiflora</name>
    <name type="common">Yellow drum</name>
    <name type="synonym">Corvina albiflora</name>
    <dbReference type="NCBI Taxonomy" id="240163"/>
    <lineage>
        <taxon>Eukaryota</taxon>
        <taxon>Metazoa</taxon>
        <taxon>Chordata</taxon>
        <taxon>Craniata</taxon>
        <taxon>Vertebrata</taxon>
        <taxon>Euteleostomi</taxon>
        <taxon>Actinopterygii</taxon>
        <taxon>Neopterygii</taxon>
        <taxon>Teleostei</taxon>
        <taxon>Neoteleostei</taxon>
        <taxon>Acanthomorphata</taxon>
        <taxon>Eupercaria</taxon>
        <taxon>Sciaenidae</taxon>
        <taxon>Nibea</taxon>
    </lineage>
</organism>